<dbReference type="EMBL" id="JAFFGU010000026">
    <property type="protein sequence ID" value="MBM7280573.1"/>
    <property type="molecule type" value="Genomic_DNA"/>
</dbReference>
<proteinExistence type="predicted"/>
<evidence type="ECO:0008006" key="4">
    <source>
        <dbReference type="Google" id="ProtNLM"/>
    </source>
</evidence>
<feature type="signal peptide" evidence="1">
    <location>
        <begin position="1"/>
        <end position="35"/>
    </location>
</feature>
<feature type="chain" id="PRO_5043341195" description="Secreted protein" evidence="1">
    <location>
        <begin position="36"/>
        <end position="89"/>
    </location>
</feature>
<evidence type="ECO:0000313" key="3">
    <source>
        <dbReference type="Proteomes" id="UP001195196"/>
    </source>
</evidence>
<sequence length="89" mass="9467">MTKNMTTRFVAATVAVSAGASIALGSLVGAGAAEALPPVSGDSPDWPNYRVGPFASQSLCDNHKGAYIRVSPCFWSAPDNRWYFWGETI</sequence>
<evidence type="ECO:0000256" key="1">
    <source>
        <dbReference type="SAM" id="SignalP"/>
    </source>
</evidence>
<dbReference type="RefSeq" id="WP_139104521.1">
    <property type="nucleotide sequence ID" value="NZ_CP059695.1"/>
</dbReference>
<keyword evidence="1" id="KW-0732">Signal</keyword>
<reference evidence="2" key="1">
    <citation type="submission" date="2021-02" db="EMBL/GenBank/DDBJ databases">
        <title>Taxonomy, biology and ecology of Rhodococcus bacteria occurring in California pistachio and other woody hosts as revealed by genome sequence analyses.</title>
        <authorList>
            <person name="Riely B."/>
            <person name="Gai Y."/>
        </authorList>
    </citation>
    <scope>NUCLEOTIDE SEQUENCE</scope>
    <source>
        <strain evidence="2">BP-295</strain>
    </source>
</reference>
<dbReference type="AlphaFoldDB" id="A0AAW4GBK1"/>
<gene>
    <name evidence="2" type="ORF">JTZ10_22785</name>
</gene>
<name>A0AAW4GBK1_GORRU</name>
<evidence type="ECO:0000313" key="2">
    <source>
        <dbReference type="EMBL" id="MBM7280573.1"/>
    </source>
</evidence>
<accession>A0AAW4GBK1</accession>
<organism evidence="2 3">
    <name type="scientific">Gordonia rubripertincta</name>
    <name type="common">Rhodococcus corallinus</name>
    <dbReference type="NCBI Taxonomy" id="36822"/>
    <lineage>
        <taxon>Bacteria</taxon>
        <taxon>Bacillati</taxon>
        <taxon>Actinomycetota</taxon>
        <taxon>Actinomycetes</taxon>
        <taxon>Mycobacteriales</taxon>
        <taxon>Gordoniaceae</taxon>
        <taxon>Gordonia</taxon>
    </lineage>
</organism>
<dbReference type="Proteomes" id="UP001195196">
    <property type="component" value="Unassembled WGS sequence"/>
</dbReference>
<protein>
    <recommendedName>
        <fullName evidence="4">Secreted protein</fullName>
    </recommendedName>
</protein>
<comment type="caution">
    <text evidence="2">The sequence shown here is derived from an EMBL/GenBank/DDBJ whole genome shotgun (WGS) entry which is preliminary data.</text>
</comment>